<feature type="region of interest" description="Disordered" evidence="3">
    <location>
        <begin position="1029"/>
        <end position="1081"/>
    </location>
</feature>
<dbReference type="PANTHER" id="PTHR15074:SF0">
    <property type="entry name" value="METHYL-CPG-BINDING DOMAIN PROTEIN 4-LIKE PROTEIN"/>
    <property type="match status" value="1"/>
</dbReference>
<feature type="compositionally biased region" description="Basic and acidic residues" evidence="3">
    <location>
        <begin position="113"/>
        <end position="123"/>
    </location>
</feature>
<dbReference type="GO" id="GO:0006281">
    <property type="term" value="P:DNA repair"/>
    <property type="evidence" value="ECO:0007669"/>
    <property type="project" value="InterPro"/>
</dbReference>
<name>M7XDE1_TRIUA</name>
<feature type="compositionally biased region" description="Polar residues" evidence="3">
    <location>
        <begin position="965"/>
        <end position="977"/>
    </location>
</feature>
<feature type="region of interest" description="Disordered" evidence="3">
    <location>
        <begin position="800"/>
        <end position="892"/>
    </location>
</feature>
<feature type="compositionally biased region" description="Basic and acidic residues" evidence="3">
    <location>
        <begin position="802"/>
        <end position="817"/>
    </location>
</feature>
<dbReference type="InterPro" id="IPR011257">
    <property type="entry name" value="DNA_glycosylase"/>
</dbReference>
<keyword evidence="2" id="KW-0539">Nucleus</keyword>
<feature type="region of interest" description="Disordered" evidence="3">
    <location>
        <begin position="91"/>
        <end position="177"/>
    </location>
</feature>
<feature type="compositionally biased region" description="Basic and acidic residues" evidence="3">
    <location>
        <begin position="864"/>
        <end position="876"/>
    </location>
</feature>
<dbReference type="InterPro" id="IPR045138">
    <property type="entry name" value="MeCP2/MBD4"/>
</dbReference>
<feature type="compositionally biased region" description="Basic and acidic residues" evidence="3">
    <location>
        <begin position="213"/>
        <end position="222"/>
    </location>
</feature>
<reference evidence="4" key="1">
    <citation type="journal article" date="2013" name="Nature">
        <title>Draft genome of the wheat A-genome progenitor Triticum urartu.</title>
        <authorList>
            <person name="Ling H.Q."/>
            <person name="Zhao S."/>
            <person name="Liu D."/>
            <person name="Wang J."/>
            <person name="Sun H."/>
            <person name="Zhang C."/>
            <person name="Fan H."/>
            <person name="Li D."/>
            <person name="Dong L."/>
            <person name="Tao Y."/>
            <person name="Gao C."/>
            <person name="Wu H."/>
            <person name="Li Y."/>
            <person name="Cui Y."/>
            <person name="Guo X."/>
            <person name="Zheng S."/>
            <person name="Wang B."/>
            <person name="Yu K."/>
            <person name="Liang Q."/>
            <person name="Yang W."/>
            <person name="Lou X."/>
            <person name="Chen J."/>
            <person name="Feng M."/>
            <person name="Jian J."/>
            <person name="Zhang X."/>
            <person name="Luo G."/>
            <person name="Jiang Y."/>
            <person name="Liu J."/>
            <person name="Wang Z."/>
            <person name="Sha Y."/>
            <person name="Zhang B."/>
            <person name="Wu H."/>
            <person name="Tang D."/>
            <person name="Shen Q."/>
            <person name="Xue P."/>
            <person name="Zou S."/>
            <person name="Wang X."/>
            <person name="Liu X."/>
            <person name="Wang F."/>
            <person name="Yang Y."/>
            <person name="An X."/>
            <person name="Dong Z."/>
            <person name="Zhang K."/>
            <person name="Zhang X."/>
            <person name="Luo M.C."/>
            <person name="Dvorak J."/>
            <person name="Tong Y."/>
            <person name="Wang J."/>
            <person name="Yang H."/>
            <person name="Li Z."/>
            <person name="Wang D."/>
            <person name="Zhang A."/>
            <person name="Wang J."/>
        </authorList>
    </citation>
    <scope>NUCLEOTIDE SEQUENCE</scope>
</reference>
<dbReference type="GO" id="GO:0003824">
    <property type="term" value="F:catalytic activity"/>
    <property type="evidence" value="ECO:0007669"/>
    <property type="project" value="InterPro"/>
</dbReference>
<dbReference type="STRING" id="4572.M7XDE1"/>
<feature type="region of interest" description="Disordered" evidence="3">
    <location>
        <begin position="320"/>
        <end position="349"/>
    </location>
</feature>
<feature type="compositionally biased region" description="Basic residues" evidence="3">
    <location>
        <begin position="877"/>
        <end position="886"/>
    </location>
</feature>
<dbReference type="eggNOG" id="ENOG502RY32">
    <property type="taxonomic scope" value="Eukaryota"/>
</dbReference>
<dbReference type="GO" id="GO:0005634">
    <property type="term" value="C:nucleus"/>
    <property type="evidence" value="ECO:0007669"/>
    <property type="project" value="UniProtKB-SubCell"/>
</dbReference>
<feature type="compositionally biased region" description="Basic and acidic residues" evidence="3">
    <location>
        <begin position="1055"/>
        <end position="1065"/>
    </location>
</feature>
<evidence type="ECO:0000256" key="1">
    <source>
        <dbReference type="ARBA" id="ARBA00004123"/>
    </source>
</evidence>
<comment type="subcellular location">
    <subcellularLocation>
        <location evidence="1">Nucleus</location>
    </subcellularLocation>
</comment>
<sequence>MTSKKKKQKRKECKHVKIMPSSPCASAAKTPILEQEEKVTKKRKRRMKQEPSGNLLLPLQPGYACNSFLQSPAPEILTLEEAAVMIRKKNMRKEQKVDALPFTQNPTLEEEQGEKKKERKRVEQILLSPSTPVPAGTPIQEQEVNVRKKQKRRMEQQPSDNSQLPLHPGHACNPFLQSPAPEILTLEEAAAMMRKRNMRKEQKVDPTLEEEQGEKKKERKCVEQILLPPSTPVPAGTPIQEEEVNVRKKQKRRMEQQPSDNSQLPLHPGHACNPYLQSPAPEILTLEEAAAMMRKEQGEQILLSPSCVAAETPIQGQEMKVIKKQKQRRGQELSGKSQEPSGNLPLPLHPSHACNPLLAAPLLKSPAPEILTLQEAAPMMRRRKMPKEQKVDALIFPPNPTLKEHWEEAMIATKKKRKGKCIQQILSSPSASIAAETPIQEQEEKVTKKQKQRMGLEASSNMPLPLHPGDVSKPLLPAPFLQAAAPKILTLKEAAAMMRKRKMHKEEKVDALPFAQNPTLEEEQLEEAMMVTKKKKHKRVEQILSPPSSSVTAETPIQEQEVKKQKQRRRQEPSGKSDLPSGNSPLPLHPGHAFNPLFAVPFPQSPAPEILTLGEAAVAETMSKRKMRKEKVAALSFARNPTLEEEQGEEAMIATTKKERKRVEQILSSATSIAAETPIQEQEVKVTKKQKQRRNQEPSGKSPLPLDPGQSRCVQSQGAKAPPEQEGENDGCKGIKKSNGRKTRVRVLSKHELIQEARKQPQPLPEGFVPFSDFVASCTEQNPDHSSPYSAFFDQFRYNPVCKDRKPPLPRTPDRLARLPPRGHSSFGSSQLAANEASRASRPDTILASKTKQQDSGLGSQEKVSVEVKENPENKTREKKQRKLSGKSRLPFDSSRTCCVQLQGTKALPEQDQETDAPKVNNIEKRNSKKAHACAPSKCELFKEMTKEQTLTEGFLAPKDLVPNCTEQSPNYSSPSGASFDPFCYRSARQDLNPQPSRSTDHLSKLPPRHYPSFELPELTMSETSKAFKANNSVESKSKKKDAGSGTSGSQKKQNVKEKTTPEKKTRIRKPRPVFTAAEKRSDKYRRVPLDQLVSPPRSPHNLLQEKYASDPWKVMLICMFLNLTQGIQVKRILEGFFERYPDPWSAINADPDKMAEYLAPLGLQHVRTRNIKKLSKQYVGNEWTHITQLCGVGKYAADAYAIFCAGRAREVVPDDHKLVDYWNYVCFELPMTQHTLWSCVLHANLSLVREAVVYDPGSAFTASFCFPTAESQPNEFPASQSLQMQRLRLTVIFAAPGNPASITVRAKDSRKLPTCRSFSLDSIFFKLGTKAPNFISFKTKLTTHKMD</sequence>
<dbReference type="SUPFAM" id="SSF48150">
    <property type="entry name" value="DNA-glycosylase"/>
    <property type="match status" value="1"/>
</dbReference>
<feature type="compositionally biased region" description="Polar residues" evidence="3">
    <location>
        <begin position="848"/>
        <end position="863"/>
    </location>
</feature>
<feature type="region of interest" description="Disordered" evidence="3">
    <location>
        <begin position="662"/>
        <end position="747"/>
    </location>
</feature>
<feature type="region of interest" description="Disordered" evidence="3">
    <location>
        <begin position="909"/>
        <end position="929"/>
    </location>
</feature>
<dbReference type="Gene3D" id="1.10.340.30">
    <property type="entry name" value="Hypothetical protein, domain 2"/>
    <property type="match status" value="1"/>
</dbReference>
<protein>
    <submittedName>
        <fullName evidence="4">Methyl-CpG-binding domain protein 4</fullName>
    </submittedName>
</protein>
<feature type="compositionally biased region" description="Basic residues" evidence="3">
    <location>
        <begin position="734"/>
        <end position="747"/>
    </location>
</feature>
<feature type="region of interest" description="Disordered" evidence="3">
    <location>
        <begin position="194"/>
        <end position="277"/>
    </location>
</feature>
<feature type="compositionally biased region" description="Basic and acidic residues" evidence="3">
    <location>
        <begin position="560"/>
        <end position="575"/>
    </location>
</feature>
<dbReference type="FunFam" id="1.10.340.30:FF:000007">
    <property type="entry name" value="Methyl-CpG-binding domain protein 4"/>
    <property type="match status" value="1"/>
</dbReference>
<accession>M7XDE1</accession>
<feature type="region of interest" description="Disordered" evidence="3">
    <location>
        <begin position="532"/>
        <end position="590"/>
    </location>
</feature>
<organism evidence="4">
    <name type="scientific">Triticum urartu</name>
    <name type="common">Red wild einkorn</name>
    <name type="synonym">Crithodium urartu</name>
    <dbReference type="NCBI Taxonomy" id="4572"/>
    <lineage>
        <taxon>Eukaryota</taxon>
        <taxon>Viridiplantae</taxon>
        <taxon>Streptophyta</taxon>
        <taxon>Embryophyta</taxon>
        <taxon>Tracheophyta</taxon>
        <taxon>Spermatophyta</taxon>
        <taxon>Magnoliopsida</taxon>
        <taxon>Liliopsida</taxon>
        <taxon>Poales</taxon>
        <taxon>Poaceae</taxon>
        <taxon>BOP clade</taxon>
        <taxon>Pooideae</taxon>
        <taxon>Triticodae</taxon>
        <taxon>Triticeae</taxon>
        <taxon>Triticinae</taxon>
        <taxon>Triticum</taxon>
    </lineage>
</organism>
<dbReference type="PANTHER" id="PTHR15074">
    <property type="entry name" value="METHYL-CPG-BINDING PROTEIN"/>
    <property type="match status" value="1"/>
</dbReference>
<dbReference type="EMBL" id="KD499200">
    <property type="protein sequence ID" value="EMS35628.1"/>
    <property type="molecule type" value="Genomic_DNA"/>
</dbReference>
<proteinExistence type="predicted"/>
<dbReference type="OMA" id="HPGHACN"/>
<feature type="region of interest" description="Disordered" evidence="3">
    <location>
        <begin position="961"/>
        <end position="1016"/>
    </location>
</feature>
<feature type="compositionally biased region" description="Polar residues" evidence="3">
    <location>
        <begin position="545"/>
        <end position="557"/>
    </location>
</feature>
<evidence type="ECO:0000256" key="2">
    <source>
        <dbReference type="ARBA" id="ARBA00023242"/>
    </source>
</evidence>
<evidence type="ECO:0000313" key="4">
    <source>
        <dbReference type="EMBL" id="EMS35628.1"/>
    </source>
</evidence>
<gene>
    <name evidence="4" type="ORF">TRIUR3_33693</name>
</gene>
<evidence type="ECO:0000256" key="3">
    <source>
        <dbReference type="SAM" id="MobiDB-lite"/>
    </source>
</evidence>
<dbReference type="GO" id="GO:0003677">
    <property type="term" value="F:DNA binding"/>
    <property type="evidence" value="ECO:0007669"/>
    <property type="project" value="InterPro"/>
</dbReference>